<evidence type="ECO:0000313" key="2">
    <source>
        <dbReference type="Proteomes" id="UP000237466"/>
    </source>
</evidence>
<evidence type="ECO:0000313" key="1">
    <source>
        <dbReference type="EMBL" id="POB49317.1"/>
    </source>
</evidence>
<protein>
    <submittedName>
        <fullName evidence="1">Uncharacterized protein</fullName>
    </submittedName>
</protein>
<dbReference type="AlphaFoldDB" id="A0A2S3R6J3"/>
<sequence length="61" mass="6903">MQKASVAQASITKGFEREEPWYDHGDFTVLCGFGFGCYVVIDRFDGLSKTVLLWVVLRCVL</sequence>
<comment type="caution">
    <text evidence="1">The sequence shown here is derived from an EMBL/GenBank/DDBJ whole genome shotgun (WGS) entry which is preliminary data.</text>
</comment>
<dbReference type="EMBL" id="PDGH01000051">
    <property type="protein sequence ID" value="POB49317.1"/>
    <property type="molecule type" value="Genomic_DNA"/>
</dbReference>
<gene>
    <name evidence="1" type="ORF">CRN52_04985</name>
</gene>
<name>A0A2S3R6J3_VIBVL</name>
<dbReference type="Proteomes" id="UP000237466">
    <property type="component" value="Unassembled WGS sequence"/>
</dbReference>
<accession>A0A2S3R6J3</accession>
<proteinExistence type="predicted"/>
<reference evidence="1 2" key="1">
    <citation type="journal article" date="2018" name="Front. Microbiol.">
        <title>Phylogeny of Vibrio vulnificus from the Analysis of the Core-Genome: Implications for Intra-Species Taxonomy.</title>
        <authorList>
            <person name="Roig F.J."/>
            <person name="Gonzalez-Candelas F."/>
            <person name="Sanjuan E."/>
            <person name="Fouz B."/>
            <person name="Feil E.J."/>
            <person name="Llorens C."/>
            <person name="Baker-Austin C."/>
            <person name="Oliver J.D."/>
            <person name="Danin-Poleg Y."/>
            <person name="Gibas C.J."/>
            <person name="Kashi Y."/>
            <person name="Gulig P.A."/>
            <person name="Morrison S.S."/>
            <person name="Amaro C."/>
        </authorList>
    </citation>
    <scope>NUCLEOTIDE SEQUENCE [LARGE SCALE GENOMIC DNA]</scope>
    <source>
        <strain evidence="1 2">CECT4608</strain>
    </source>
</reference>
<organism evidence="1 2">
    <name type="scientific">Vibrio vulnificus</name>
    <dbReference type="NCBI Taxonomy" id="672"/>
    <lineage>
        <taxon>Bacteria</taxon>
        <taxon>Pseudomonadati</taxon>
        <taxon>Pseudomonadota</taxon>
        <taxon>Gammaproteobacteria</taxon>
        <taxon>Vibrionales</taxon>
        <taxon>Vibrionaceae</taxon>
        <taxon>Vibrio</taxon>
    </lineage>
</organism>